<dbReference type="KEGG" id="sgy:Sgly_1073"/>
<accession>F0STV9</accession>
<evidence type="ECO:0000313" key="1">
    <source>
        <dbReference type="EMBL" id="ADY55399.1"/>
    </source>
</evidence>
<protein>
    <recommendedName>
        <fullName evidence="3">DUF2922 domain-containing protein</fullName>
    </recommendedName>
</protein>
<dbReference type="STRING" id="645991.Sgly_1073"/>
<evidence type="ECO:0008006" key="3">
    <source>
        <dbReference type="Google" id="ProtNLM"/>
    </source>
</evidence>
<dbReference type="eggNOG" id="ENOG5032YYH">
    <property type="taxonomic scope" value="Bacteria"/>
</dbReference>
<sequence>MATSTNKIVRMVFSTQTGSTFSITLPQPRESLTAAEAETVMDLVISKNIFTTSGGDLTGKRDLKIVDTTTTDLFDPIPS</sequence>
<evidence type="ECO:0000313" key="2">
    <source>
        <dbReference type="Proteomes" id="UP000007488"/>
    </source>
</evidence>
<dbReference type="RefSeq" id="WP_013624269.1">
    <property type="nucleotide sequence ID" value="NC_015172.1"/>
</dbReference>
<dbReference type="InterPro" id="IPR021321">
    <property type="entry name" value="DUF2922"/>
</dbReference>
<dbReference type="OrthoDB" id="9795264at2"/>
<dbReference type="EMBL" id="CP002547">
    <property type="protein sequence ID" value="ADY55399.1"/>
    <property type="molecule type" value="Genomic_DNA"/>
</dbReference>
<dbReference type="AlphaFoldDB" id="F0STV9"/>
<reference evidence="1 2" key="1">
    <citation type="journal article" date="2011" name="Stand. Genomic Sci.">
        <title>Complete genome sequence of Syntrophobotulus glycolicus type strain (FlGlyR).</title>
        <authorList>
            <person name="Han C."/>
            <person name="Mwirichia R."/>
            <person name="Chertkov O."/>
            <person name="Held B."/>
            <person name="Lapidus A."/>
            <person name="Nolan M."/>
            <person name="Lucas S."/>
            <person name="Hammon N."/>
            <person name="Deshpande S."/>
            <person name="Cheng J.F."/>
            <person name="Tapia R."/>
            <person name="Goodwin L."/>
            <person name="Pitluck S."/>
            <person name="Huntemann M."/>
            <person name="Liolios K."/>
            <person name="Ivanova N."/>
            <person name="Pagani I."/>
            <person name="Mavromatis K."/>
            <person name="Ovchinikova G."/>
            <person name="Pati A."/>
            <person name="Chen A."/>
            <person name="Palaniappan K."/>
            <person name="Land M."/>
            <person name="Hauser L."/>
            <person name="Brambilla E.M."/>
            <person name="Rohde M."/>
            <person name="Spring S."/>
            <person name="Sikorski J."/>
            <person name="Goker M."/>
            <person name="Woyke T."/>
            <person name="Bristow J."/>
            <person name="Eisen J.A."/>
            <person name="Markowitz V."/>
            <person name="Hugenholtz P."/>
            <person name="Kyrpides N.C."/>
            <person name="Klenk H.P."/>
            <person name="Detter J.C."/>
        </authorList>
    </citation>
    <scope>NUCLEOTIDE SEQUENCE [LARGE SCALE GENOMIC DNA]</scope>
    <source>
        <strain evidence="2">DSM 8271 / FlGlyR</strain>
    </source>
</reference>
<dbReference type="Proteomes" id="UP000007488">
    <property type="component" value="Chromosome"/>
</dbReference>
<name>F0STV9_SYNGF</name>
<organism evidence="1 2">
    <name type="scientific">Syntrophobotulus glycolicus (strain DSM 8271 / FlGlyR)</name>
    <dbReference type="NCBI Taxonomy" id="645991"/>
    <lineage>
        <taxon>Bacteria</taxon>
        <taxon>Bacillati</taxon>
        <taxon>Bacillota</taxon>
        <taxon>Clostridia</taxon>
        <taxon>Eubacteriales</taxon>
        <taxon>Desulfitobacteriaceae</taxon>
        <taxon>Syntrophobotulus</taxon>
    </lineage>
</organism>
<keyword evidence="2" id="KW-1185">Reference proteome</keyword>
<gene>
    <name evidence="1" type="ordered locus">Sgly_1073</name>
</gene>
<reference evidence="2" key="2">
    <citation type="submission" date="2011-02" db="EMBL/GenBank/DDBJ databases">
        <title>The complete genome of Syntrophobotulus glycolicus DSM 8271.</title>
        <authorList>
            <person name="Lucas S."/>
            <person name="Copeland A."/>
            <person name="Lapidus A."/>
            <person name="Bruce D."/>
            <person name="Goodwin L."/>
            <person name="Pitluck S."/>
            <person name="Kyrpides N."/>
            <person name="Mavromatis K."/>
            <person name="Pagani I."/>
            <person name="Ivanova N."/>
            <person name="Mikhailova N."/>
            <person name="Chertkov O."/>
            <person name="Held B."/>
            <person name="Detter J.C."/>
            <person name="Tapia R."/>
            <person name="Han C."/>
            <person name="Land M."/>
            <person name="Hauser L."/>
            <person name="Markowitz V."/>
            <person name="Cheng J.-F."/>
            <person name="Hugenholtz P."/>
            <person name="Woyke T."/>
            <person name="Wu D."/>
            <person name="Spring S."/>
            <person name="Schroeder M."/>
            <person name="Brambilla E."/>
            <person name="Klenk H.-P."/>
            <person name="Eisen J.A."/>
        </authorList>
    </citation>
    <scope>NUCLEOTIDE SEQUENCE [LARGE SCALE GENOMIC DNA]</scope>
    <source>
        <strain evidence="2">DSM 8271 / FlGlyR</strain>
    </source>
</reference>
<dbReference type="Pfam" id="PF11148">
    <property type="entry name" value="DUF2922"/>
    <property type="match status" value="1"/>
</dbReference>
<dbReference type="HOGENOM" id="CLU_181401_1_1_9"/>
<proteinExistence type="predicted"/>